<evidence type="ECO:0000313" key="2">
    <source>
        <dbReference type="Ensembl" id="ENSSVLP00005004692.1"/>
    </source>
</evidence>
<evidence type="ECO:0000256" key="1">
    <source>
        <dbReference type="SAM" id="MobiDB-lite"/>
    </source>
</evidence>
<feature type="region of interest" description="Disordered" evidence="1">
    <location>
        <begin position="1"/>
        <end position="36"/>
    </location>
</feature>
<name>A0A8D2AYB9_SCIVU</name>
<dbReference type="OrthoDB" id="8955606at2759"/>
<proteinExistence type="predicted"/>
<protein>
    <submittedName>
        <fullName evidence="2">Uncharacterized protein</fullName>
    </submittedName>
</protein>
<dbReference type="Ensembl" id="ENSSVLT00005005172.1">
    <property type="protein sequence ID" value="ENSSVLP00005004692.1"/>
    <property type="gene ID" value="ENSSVLG00005003748.1"/>
</dbReference>
<keyword evidence="3" id="KW-1185">Reference proteome</keyword>
<reference evidence="2" key="3">
    <citation type="submission" date="2025-09" db="UniProtKB">
        <authorList>
            <consortium name="Ensembl"/>
        </authorList>
    </citation>
    <scope>IDENTIFICATION</scope>
</reference>
<dbReference type="AlphaFoldDB" id="A0A8D2AYB9"/>
<reference evidence="2" key="2">
    <citation type="submission" date="2025-08" db="UniProtKB">
        <authorList>
            <consortium name="Ensembl"/>
        </authorList>
    </citation>
    <scope>IDENTIFICATION</scope>
</reference>
<reference evidence="2" key="1">
    <citation type="submission" date="2020-06" db="EMBL/GenBank/DDBJ databases">
        <authorList>
            <consortium name="Wellcome Sanger Institute Data Sharing"/>
        </authorList>
    </citation>
    <scope>NUCLEOTIDE SEQUENCE [LARGE SCALE GENOMIC DNA]</scope>
</reference>
<evidence type="ECO:0000313" key="3">
    <source>
        <dbReference type="Proteomes" id="UP000694564"/>
    </source>
</evidence>
<dbReference type="Proteomes" id="UP000694564">
    <property type="component" value="Chromosome 1"/>
</dbReference>
<organism evidence="2 3">
    <name type="scientific">Sciurus vulgaris</name>
    <name type="common">Eurasian red squirrel</name>
    <dbReference type="NCBI Taxonomy" id="55149"/>
    <lineage>
        <taxon>Eukaryota</taxon>
        <taxon>Metazoa</taxon>
        <taxon>Chordata</taxon>
        <taxon>Craniata</taxon>
        <taxon>Vertebrata</taxon>
        <taxon>Euteleostomi</taxon>
        <taxon>Mammalia</taxon>
        <taxon>Eutheria</taxon>
        <taxon>Euarchontoglires</taxon>
        <taxon>Glires</taxon>
        <taxon>Rodentia</taxon>
        <taxon>Sciuromorpha</taxon>
        <taxon>Sciuridae</taxon>
        <taxon>Sciurinae</taxon>
        <taxon>Sciurini</taxon>
        <taxon>Sciurus</taxon>
    </lineage>
</organism>
<dbReference type="GeneTree" id="ENSGT00940000180601"/>
<feature type="compositionally biased region" description="Basic and acidic residues" evidence="1">
    <location>
        <begin position="24"/>
        <end position="33"/>
    </location>
</feature>
<sequence length="48" mass="5447">MSTTSMEHQRTKPQDSKVQNGSLHQKDIGHDNDFQSYLWGQSNLGNSL</sequence>
<accession>A0A8D2AYB9</accession>